<dbReference type="PIRSF" id="PIRSF038958">
    <property type="entry name" value="PG_synth_SpoVB"/>
    <property type="match status" value="1"/>
</dbReference>
<dbReference type="InterPro" id="IPR024923">
    <property type="entry name" value="PG_synth_SpoVB"/>
</dbReference>
<keyword evidence="4 6" id="KW-1133">Transmembrane helix</keyword>
<dbReference type="PANTHER" id="PTHR30250">
    <property type="entry name" value="PST FAMILY PREDICTED COLANIC ACID TRANSPORTER"/>
    <property type="match status" value="1"/>
</dbReference>
<comment type="caution">
    <text evidence="7">The sequence shown here is derived from an EMBL/GenBank/DDBJ whole genome shotgun (WGS) entry which is preliminary data.</text>
</comment>
<reference evidence="7 8" key="1">
    <citation type="submission" date="2021-06" db="EMBL/GenBank/DDBJ databases">
        <title>Bacillus sp. RD4P76, an endophyte from a halophyte.</title>
        <authorList>
            <person name="Sun J.-Q."/>
        </authorList>
    </citation>
    <scope>NUCLEOTIDE SEQUENCE [LARGE SCALE GENOMIC DNA]</scope>
    <source>
        <strain evidence="7 8">CGMCC 1.15917</strain>
    </source>
</reference>
<evidence type="ECO:0000256" key="3">
    <source>
        <dbReference type="ARBA" id="ARBA00022692"/>
    </source>
</evidence>
<accession>A0ABS6JAG5</accession>
<comment type="subcellular location">
    <subcellularLocation>
        <location evidence="1">Cell membrane</location>
        <topology evidence="1">Multi-pass membrane protein</topology>
    </subcellularLocation>
</comment>
<feature type="transmembrane region" description="Helical" evidence="6">
    <location>
        <begin position="90"/>
        <end position="115"/>
    </location>
</feature>
<proteinExistence type="predicted"/>
<feature type="transmembrane region" description="Helical" evidence="6">
    <location>
        <begin position="490"/>
        <end position="511"/>
    </location>
</feature>
<feature type="transmembrane region" description="Helical" evidence="6">
    <location>
        <begin position="333"/>
        <end position="352"/>
    </location>
</feature>
<feature type="transmembrane region" description="Helical" evidence="6">
    <location>
        <begin position="159"/>
        <end position="180"/>
    </location>
</feature>
<dbReference type="Proteomes" id="UP000784880">
    <property type="component" value="Unassembled WGS sequence"/>
</dbReference>
<feature type="transmembrane region" description="Helical" evidence="6">
    <location>
        <begin position="51"/>
        <end position="69"/>
    </location>
</feature>
<evidence type="ECO:0000313" key="8">
    <source>
        <dbReference type="Proteomes" id="UP000784880"/>
    </source>
</evidence>
<sequence length="537" mass="59206">MDSTNEKTNWLKGAIYLSFAAIIVKLLSALYKVPYQNMTGDIGYYVYQQVYPIYGVALVLGSYGFPLVIAKMVSEWSDRDKDLSSYINRLGILFIFTYLLNGSIGIGIIVFAEYIAQLMGDVHLTLAVRWMGLPFFVLPVLAIGRGYYQGKTKMVPTAVSQVVEQVLRVIAILLIASWAMKGNQPYLAGVSAGAGALIGGIGGVLALSLFIKKDFSTLKYIGLKKRFSFPENWKVDVRTLFISGFFVSISAMALVLYQLVDAFSVYRLLETNGMDSHSAAELKGIYDRAWPIVQLGAVVTTVFSYASLPFVTKALASKNDGELKNLISQSVKICFVFGGAASVGLIAIMPHLNSMLFANGEGTFSLQLLASSVLFSALFMTIAALLHALGKAGISFLILVAGLLVKIILNILLVPTFSIEGAAVASTSSFFFLSFMSMMVLRKRKLIIGMGRRFYVKWCFAAFGMYALITFVYFILIFSSDNYFIMSRTLHSLFTLSGVMIGGAFFILVIWNIRLFEKGEWEALPKISKILPYKKND</sequence>
<dbReference type="PANTHER" id="PTHR30250:SF29">
    <property type="entry name" value="POLYSACCHARIDE BIOSYNTHESIS PROTEIN C-TERMINAL DOMAIN-CONTAINING PROTEIN"/>
    <property type="match status" value="1"/>
</dbReference>
<feature type="transmembrane region" description="Helical" evidence="6">
    <location>
        <begin position="127"/>
        <end position="147"/>
    </location>
</feature>
<evidence type="ECO:0000256" key="5">
    <source>
        <dbReference type="ARBA" id="ARBA00023136"/>
    </source>
</evidence>
<dbReference type="InterPro" id="IPR002797">
    <property type="entry name" value="Polysacc_synth"/>
</dbReference>
<dbReference type="RefSeq" id="WP_217064065.1">
    <property type="nucleotide sequence ID" value="NZ_JAHQCS010000003.1"/>
</dbReference>
<keyword evidence="5 6" id="KW-0472">Membrane</keyword>
<evidence type="ECO:0000256" key="1">
    <source>
        <dbReference type="ARBA" id="ARBA00004651"/>
    </source>
</evidence>
<name>A0ABS6JAG5_9BACI</name>
<evidence type="ECO:0000313" key="7">
    <source>
        <dbReference type="EMBL" id="MBU9710169.1"/>
    </source>
</evidence>
<keyword evidence="8" id="KW-1185">Reference proteome</keyword>
<keyword evidence="3 6" id="KW-0812">Transmembrane</keyword>
<feature type="transmembrane region" description="Helical" evidence="6">
    <location>
        <begin position="454"/>
        <end position="478"/>
    </location>
</feature>
<feature type="transmembrane region" description="Helical" evidence="6">
    <location>
        <begin position="364"/>
        <end position="389"/>
    </location>
</feature>
<feature type="transmembrane region" description="Helical" evidence="6">
    <location>
        <begin position="186"/>
        <end position="211"/>
    </location>
</feature>
<feature type="transmembrane region" description="Helical" evidence="6">
    <location>
        <begin position="292"/>
        <end position="312"/>
    </location>
</feature>
<gene>
    <name evidence="7" type="ORF">KS419_00120</name>
</gene>
<dbReference type="InterPro" id="IPR050833">
    <property type="entry name" value="Poly_Biosynth_Transport"/>
</dbReference>
<feature type="transmembrane region" description="Helical" evidence="6">
    <location>
        <begin position="396"/>
        <end position="417"/>
    </location>
</feature>
<dbReference type="CDD" id="cd13124">
    <property type="entry name" value="MATE_SpoVB_like"/>
    <property type="match status" value="1"/>
</dbReference>
<feature type="transmembrane region" description="Helical" evidence="6">
    <location>
        <begin position="13"/>
        <end position="31"/>
    </location>
</feature>
<keyword evidence="2" id="KW-1003">Cell membrane</keyword>
<evidence type="ECO:0000256" key="6">
    <source>
        <dbReference type="SAM" id="Phobius"/>
    </source>
</evidence>
<protein>
    <submittedName>
        <fullName evidence="7">Oligosaccharide flippase family protein</fullName>
    </submittedName>
</protein>
<evidence type="ECO:0000256" key="4">
    <source>
        <dbReference type="ARBA" id="ARBA00022989"/>
    </source>
</evidence>
<evidence type="ECO:0000256" key="2">
    <source>
        <dbReference type="ARBA" id="ARBA00022475"/>
    </source>
</evidence>
<dbReference type="EMBL" id="JAHQCS010000003">
    <property type="protein sequence ID" value="MBU9710169.1"/>
    <property type="molecule type" value="Genomic_DNA"/>
</dbReference>
<feature type="transmembrane region" description="Helical" evidence="6">
    <location>
        <begin position="240"/>
        <end position="260"/>
    </location>
</feature>
<dbReference type="Pfam" id="PF01943">
    <property type="entry name" value="Polysacc_synt"/>
    <property type="match status" value="1"/>
</dbReference>
<organism evidence="7 8">
    <name type="scientific">Evansella tamaricis</name>
    <dbReference type="NCBI Taxonomy" id="2069301"/>
    <lineage>
        <taxon>Bacteria</taxon>
        <taxon>Bacillati</taxon>
        <taxon>Bacillota</taxon>
        <taxon>Bacilli</taxon>
        <taxon>Bacillales</taxon>
        <taxon>Bacillaceae</taxon>
        <taxon>Evansella</taxon>
    </lineage>
</organism>
<feature type="transmembrane region" description="Helical" evidence="6">
    <location>
        <begin position="423"/>
        <end position="442"/>
    </location>
</feature>